<evidence type="ECO:0000313" key="3">
    <source>
        <dbReference type="EMBL" id="KGJ23767.1"/>
    </source>
</evidence>
<evidence type="ECO:0000256" key="1">
    <source>
        <dbReference type="ARBA" id="ARBA00008683"/>
    </source>
</evidence>
<dbReference type="InterPro" id="IPR002142">
    <property type="entry name" value="Peptidase_S49"/>
</dbReference>
<dbReference type="PANTHER" id="PTHR42987">
    <property type="entry name" value="PEPTIDASE S49"/>
    <property type="match status" value="1"/>
</dbReference>
<protein>
    <recommendedName>
        <fullName evidence="2">Peptidase S49 domain-containing protein</fullName>
    </recommendedName>
</protein>
<reference evidence="3 4" key="1">
    <citation type="submission" date="2014-09" db="EMBL/GenBank/DDBJ databases">
        <authorList>
            <person name="McGinnis J.M."/>
            <person name="Wolfgang W.J."/>
        </authorList>
    </citation>
    <scope>NUCLEOTIDE SEQUENCE [LARGE SCALE GENOMIC DNA]</scope>
    <source>
        <strain evidence="3 4">5503</strain>
    </source>
</reference>
<evidence type="ECO:0000259" key="2">
    <source>
        <dbReference type="Pfam" id="PF01343"/>
    </source>
</evidence>
<comment type="similarity">
    <text evidence="1">Belongs to the peptidase S49 family.</text>
</comment>
<name>A0A099GMJ5_9RHOB</name>
<feature type="domain" description="Peptidase S49" evidence="2">
    <location>
        <begin position="149"/>
        <end position="290"/>
    </location>
</feature>
<accession>A0A099GMJ5</accession>
<comment type="caution">
    <text evidence="3">The sequence shown here is derived from an EMBL/GenBank/DDBJ whole genome shotgun (WGS) entry which is preliminary data.</text>
</comment>
<dbReference type="EMBL" id="JRKQ01000001">
    <property type="protein sequence ID" value="KGJ23767.1"/>
    <property type="molecule type" value="Genomic_DNA"/>
</dbReference>
<dbReference type="Gene3D" id="3.90.226.10">
    <property type="entry name" value="2-enoyl-CoA Hydratase, Chain A, domain 1"/>
    <property type="match status" value="1"/>
</dbReference>
<dbReference type="Pfam" id="PF01343">
    <property type="entry name" value="Peptidase_S49"/>
    <property type="match status" value="1"/>
</dbReference>
<dbReference type="InterPro" id="IPR033855">
    <property type="entry name" value="Protein_C"/>
</dbReference>
<gene>
    <name evidence="3" type="ORF">IX56_00385</name>
</gene>
<dbReference type="GO" id="GO:0006508">
    <property type="term" value="P:proteolysis"/>
    <property type="evidence" value="ECO:0007669"/>
    <property type="project" value="InterPro"/>
</dbReference>
<proteinExistence type="inferred from homology"/>
<dbReference type="InterPro" id="IPR029045">
    <property type="entry name" value="ClpP/crotonase-like_dom_sf"/>
</dbReference>
<organism evidence="3 4">
    <name type="scientific">Paracoccus sanguinis</name>
    <dbReference type="NCBI Taxonomy" id="1545044"/>
    <lineage>
        <taxon>Bacteria</taxon>
        <taxon>Pseudomonadati</taxon>
        <taxon>Pseudomonadota</taxon>
        <taxon>Alphaproteobacteria</taxon>
        <taxon>Rhodobacterales</taxon>
        <taxon>Paracoccaceae</taxon>
        <taxon>Paracoccus</taxon>
    </lineage>
</organism>
<dbReference type="CDD" id="cd07022">
    <property type="entry name" value="S49_Sppa_36K_type"/>
    <property type="match status" value="1"/>
</dbReference>
<dbReference type="GO" id="GO:0008233">
    <property type="term" value="F:peptidase activity"/>
    <property type="evidence" value="ECO:0007669"/>
    <property type="project" value="InterPro"/>
</dbReference>
<evidence type="ECO:0000313" key="4">
    <source>
        <dbReference type="Proteomes" id="UP000029858"/>
    </source>
</evidence>
<dbReference type="SUPFAM" id="SSF52096">
    <property type="entry name" value="ClpP/crotonase"/>
    <property type="match status" value="1"/>
</dbReference>
<sequence length="446" mass="46399">MSDQARISDQKIKIRAGGAPDGAMLAVASEHLEWFSSAFGREISASEMAAYGREYPETGDPFWDRMSYARPYDVVRRGDDGVLVIPVYGALLDKFPLQMGEYATGYEYITRAVQRATKDAGVRAIVLDIDSPGGVVPGCAECAAAIAEAAQTKPVFAYAADTAASAAYWLASQATQVHVNSTGEVGSIGVIWAHRDTSERLRAEGVKITPIFGGERKPDGQPYLPLEAEAKAHFQKRVNAVYAEFISAVARGREMNGDDIRNTQAAVFPAREAVRIGLADAVSTRAQVMDLAFGEPARTEATRDKAAMTDTNTKTAQATAEAQTQAQAAAPATAEQPAMDTAAIAAQATAAAMARVQAILGADEAQGREAQAKVLAFSTDLTADQAKAVLAAAPVAAAPAPAPATNAFAAAMSATANPEVGAGAGNDTEDDGVLAAVLAGFGKTNQ</sequence>
<dbReference type="AlphaFoldDB" id="A0A099GMJ5"/>
<reference evidence="3 4" key="2">
    <citation type="submission" date="2014-10" db="EMBL/GenBank/DDBJ databases">
        <title>Paracoccus sanguinis sp. nov., isolated from clinical specimens of New York State patients.</title>
        <authorList>
            <person name="Mingle L.A."/>
            <person name="Cole J.A."/>
            <person name="Lapierre P."/>
            <person name="Musser K.A."/>
        </authorList>
    </citation>
    <scope>NUCLEOTIDE SEQUENCE [LARGE SCALE GENOMIC DNA]</scope>
    <source>
        <strain evidence="3 4">5503</strain>
    </source>
</reference>
<dbReference type="PANTHER" id="PTHR42987:SF4">
    <property type="entry name" value="PROTEASE SOHB-RELATED"/>
    <property type="match status" value="1"/>
</dbReference>
<dbReference type="Proteomes" id="UP000029858">
    <property type="component" value="Unassembled WGS sequence"/>
</dbReference>
<dbReference type="RefSeq" id="WP_036706312.1">
    <property type="nucleotide sequence ID" value="NZ_JRKQ01000001.1"/>
</dbReference>